<protein>
    <submittedName>
        <fullName evidence="2">Uncharacterized protein</fullName>
    </submittedName>
</protein>
<name>A0A2A2M2Z2_9BILA</name>
<evidence type="ECO:0000313" key="3">
    <source>
        <dbReference type="Proteomes" id="UP000218231"/>
    </source>
</evidence>
<gene>
    <name evidence="2" type="ORF">WR25_18160</name>
</gene>
<reference evidence="2 3" key="1">
    <citation type="journal article" date="2017" name="Curr. Biol.">
        <title>Genome architecture and evolution of a unichromosomal asexual nematode.</title>
        <authorList>
            <person name="Fradin H."/>
            <person name="Zegar C."/>
            <person name="Gutwein M."/>
            <person name="Lucas J."/>
            <person name="Kovtun M."/>
            <person name="Corcoran D."/>
            <person name="Baugh L.R."/>
            <person name="Kiontke K."/>
            <person name="Gunsalus K."/>
            <person name="Fitch D.H."/>
            <person name="Piano F."/>
        </authorList>
    </citation>
    <scope>NUCLEOTIDE SEQUENCE [LARGE SCALE GENOMIC DNA]</scope>
    <source>
        <strain evidence="2">PF1309</strain>
    </source>
</reference>
<sequence>MSSPRCIREKASACPGGAANRKLTMVLCVGAGSDPDIERAWIDHPAALGGIPILYAALVERERHQLYDLVSRAVAAVRDGGRHRHPTARLQHWCIELGRSDGEPGIAEAVPEFELRGRGDVPIALALVLGHVRGVVGIIDRDLADAARPGDRQLAAGVHVAEQGTRDRGAAARAAEPGVEDRRRALQHGSQRQRPPAHRHDDHRFAERHHRIEQLHLVAGQRQDDEVGAFGERQRGVEFARGAGRVPPWLWLGLARDRDAFEHRGHVAFQLDTRCRLHGRRAAQPVADAFEHRHRFGQVVLERPWSQHVALRIGTGADHRDMRVRARSQWQGAIVLEQHERAFGRLLCSIPMTRVCERASGLCFIDEGALEKAHRELGDQDAAYRLMRDEAAPTIRTSPGQHLNRYA</sequence>
<proteinExistence type="predicted"/>
<accession>A0A2A2M2Z2</accession>
<feature type="region of interest" description="Disordered" evidence="1">
    <location>
        <begin position="158"/>
        <end position="202"/>
    </location>
</feature>
<dbReference type="EMBL" id="LIAE01006000">
    <property type="protein sequence ID" value="PAV92799.1"/>
    <property type="molecule type" value="Genomic_DNA"/>
</dbReference>
<organism evidence="2 3">
    <name type="scientific">Diploscapter pachys</name>
    <dbReference type="NCBI Taxonomy" id="2018661"/>
    <lineage>
        <taxon>Eukaryota</taxon>
        <taxon>Metazoa</taxon>
        <taxon>Ecdysozoa</taxon>
        <taxon>Nematoda</taxon>
        <taxon>Chromadorea</taxon>
        <taxon>Rhabditida</taxon>
        <taxon>Rhabditina</taxon>
        <taxon>Rhabditomorpha</taxon>
        <taxon>Rhabditoidea</taxon>
        <taxon>Rhabditidae</taxon>
        <taxon>Diploscapter</taxon>
    </lineage>
</organism>
<keyword evidence="3" id="KW-1185">Reference proteome</keyword>
<evidence type="ECO:0000256" key="1">
    <source>
        <dbReference type="SAM" id="MobiDB-lite"/>
    </source>
</evidence>
<dbReference type="AlphaFoldDB" id="A0A2A2M2Z2"/>
<dbReference type="Proteomes" id="UP000218231">
    <property type="component" value="Unassembled WGS sequence"/>
</dbReference>
<comment type="caution">
    <text evidence="2">The sequence shown here is derived from an EMBL/GenBank/DDBJ whole genome shotgun (WGS) entry which is preliminary data.</text>
</comment>
<evidence type="ECO:0000313" key="2">
    <source>
        <dbReference type="EMBL" id="PAV92799.1"/>
    </source>
</evidence>